<organism evidence="7 8">
    <name type="scientific">Pelomonas candidula</name>
    <dbReference type="NCBI Taxonomy" id="3299025"/>
    <lineage>
        <taxon>Bacteria</taxon>
        <taxon>Pseudomonadati</taxon>
        <taxon>Pseudomonadota</taxon>
        <taxon>Betaproteobacteria</taxon>
        <taxon>Burkholderiales</taxon>
        <taxon>Sphaerotilaceae</taxon>
        <taxon>Roseateles</taxon>
    </lineage>
</organism>
<keyword evidence="8" id="KW-1185">Reference proteome</keyword>
<reference evidence="7 8" key="1">
    <citation type="submission" date="2024-08" db="EMBL/GenBank/DDBJ databases">
        <authorList>
            <person name="Lu H."/>
        </authorList>
    </citation>
    <scope>NUCLEOTIDE SEQUENCE [LARGE SCALE GENOMIC DNA]</scope>
    <source>
        <strain evidence="7 8">BYS78W</strain>
    </source>
</reference>
<proteinExistence type="predicted"/>
<dbReference type="PANTHER" id="PTHR30055:SF234">
    <property type="entry name" value="HTH-TYPE TRANSCRIPTIONAL REGULATOR BETI"/>
    <property type="match status" value="1"/>
</dbReference>
<evidence type="ECO:0000256" key="2">
    <source>
        <dbReference type="ARBA" id="ARBA00023015"/>
    </source>
</evidence>
<sequence>MSARAPRRQRGHARVEVLLAAAAQVFADKGYDAATTTEIAAAAQSSIGSLYQFFPTKEAVAQALIQQQSADLTQRLAAMAEAGAGWDVEELARRLVGALIDFRASHPSFARLIDTPGAPAAVVLDVRRGMRLQLMDILAPHAPSLGKARLMAVATAVQQVMKSAVALNDDPAADSPTAARAALAELREMLRIYLQTALS</sequence>
<name>A0ABW7H5B4_9BURK</name>
<keyword evidence="1" id="KW-0678">Repressor</keyword>
<dbReference type="PANTHER" id="PTHR30055">
    <property type="entry name" value="HTH-TYPE TRANSCRIPTIONAL REGULATOR RUTR"/>
    <property type="match status" value="1"/>
</dbReference>
<gene>
    <name evidence="7" type="ORF">ACG04R_00320</name>
</gene>
<evidence type="ECO:0000256" key="4">
    <source>
        <dbReference type="ARBA" id="ARBA00023163"/>
    </source>
</evidence>
<comment type="caution">
    <text evidence="7">The sequence shown here is derived from an EMBL/GenBank/DDBJ whole genome shotgun (WGS) entry which is preliminary data.</text>
</comment>
<dbReference type="InterPro" id="IPR041669">
    <property type="entry name" value="TetR_C_15"/>
</dbReference>
<dbReference type="PRINTS" id="PR00455">
    <property type="entry name" value="HTHTETR"/>
</dbReference>
<dbReference type="InterPro" id="IPR001647">
    <property type="entry name" value="HTH_TetR"/>
</dbReference>
<evidence type="ECO:0000313" key="7">
    <source>
        <dbReference type="EMBL" id="MFG6485089.1"/>
    </source>
</evidence>
<evidence type="ECO:0000256" key="5">
    <source>
        <dbReference type="PROSITE-ProRule" id="PRU00335"/>
    </source>
</evidence>
<dbReference type="RefSeq" id="WP_394405446.1">
    <property type="nucleotide sequence ID" value="NZ_JBIGIC010000001.1"/>
</dbReference>
<dbReference type="InterPro" id="IPR023772">
    <property type="entry name" value="DNA-bd_HTH_TetR-type_CS"/>
</dbReference>
<evidence type="ECO:0000256" key="3">
    <source>
        <dbReference type="ARBA" id="ARBA00023125"/>
    </source>
</evidence>
<protein>
    <submittedName>
        <fullName evidence="7">TetR/AcrR family transcriptional regulator</fullName>
    </submittedName>
</protein>
<evidence type="ECO:0000313" key="8">
    <source>
        <dbReference type="Proteomes" id="UP001606134"/>
    </source>
</evidence>
<evidence type="ECO:0000256" key="1">
    <source>
        <dbReference type="ARBA" id="ARBA00022491"/>
    </source>
</evidence>
<dbReference type="Pfam" id="PF00440">
    <property type="entry name" value="TetR_N"/>
    <property type="match status" value="1"/>
</dbReference>
<dbReference type="PROSITE" id="PS50977">
    <property type="entry name" value="HTH_TETR_2"/>
    <property type="match status" value="1"/>
</dbReference>
<feature type="DNA-binding region" description="H-T-H motif" evidence="5">
    <location>
        <begin position="35"/>
        <end position="54"/>
    </location>
</feature>
<dbReference type="Pfam" id="PF17918">
    <property type="entry name" value="TetR_C_15"/>
    <property type="match status" value="1"/>
</dbReference>
<keyword evidence="3 5" id="KW-0238">DNA-binding</keyword>
<dbReference type="Proteomes" id="UP001606134">
    <property type="component" value="Unassembled WGS sequence"/>
</dbReference>
<dbReference type="Gene3D" id="1.10.357.10">
    <property type="entry name" value="Tetracycline Repressor, domain 2"/>
    <property type="match status" value="1"/>
</dbReference>
<feature type="domain" description="HTH tetR-type" evidence="6">
    <location>
        <begin position="12"/>
        <end position="72"/>
    </location>
</feature>
<dbReference type="PROSITE" id="PS01081">
    <property type="entry name" value="HTH_TETR_1"/>
    <property type="match status" value="1"/>
</dbReference>
<keyword evidence="2" id="KW-0805">Transcription regulation</keyword>
<dbReference type="EMBL" id="JBIGIC010000001">
    <property type="protein sequence ID" value="MFG6485089.1"/>
    <property type="molecule type" value="Genomic_DNA"/>
</dbReference>
<dbReference type="InterPro" id="IPR009057">
    <property type="entry name" value="Homeodomain-like_sf"/>
</dbReference>
<keyword evidence="4" id="KW-0804">Transcription</keyword>
<accession>A0ABW7H5B4</accession>
<dbReference type="InterPro" id="IPR050109">
    <property type="entry name" value="HTH-type_TetR-like_transc_reg"/>
</dbReference>
<evidence type="ECO:0000259" key="6">
    <source>
        <dbReference type="PROSITE" id="PS50977"/>
    </source>
</evidence>
<dbReference type="SUPFAM" id="SSF46689">
    <property type="entry name" value="Homeodomain-like"/>
    <property type="match status" value="1"/>
</dbReference>